<dbReference type="Proteomes" id="UP000229362">
    <property type="component" value="Unassembled WGS sequence"/>
</dbReference>
<gene>
    <name evidence="1" type="ORF">COU33_02255</name>
</gene>
<reference evidence="2" key="1">
    <citation type="submission" date="2017-09" db="EMBL/GenBank/DDBJ databases">
        <title>Depth-based differentiation of microbial function through sediment-hosted aquifers and enrichment of novel symbionts in the deep terrestrial subsurface.</title>
        <authorList>
            <person name="Probst A.J."/>
            <person name="Ladd B."/>
            <person name="Jarett J.K."/>
            <person name="Geller-Mcgrath D.E."/>
            <person name="Sieber C.M.K."/>
            <person name="Emerson J.B."/>
            <person name="Anantharaman K."/>
            <person name="Thomas B.C."/>
            <person name="Malmstrom R."/>
            <person name="Stieglmeier M."/>
            <person name="Klingl A."/>
            <person name="Woyke T."/>
            <person name="Ryan C.M."/>
            <person name="Banfield J.F."/>
        </authorList>
    </citation>
    <scope>NUCLEOTIDE SEQUENCE [LARGE SCALE GENOMIC DNA]</scope>
</reference>
<evidence type="ECO:0000313" key="2">
    <source>
        <dbReference type="Proteomes" id="UP000229362"/>
    </source>
</evidence>
<sequence length="90" mass="9805">MDEKKDVFVCSGRSCKAFGAERIMKTLSKETGLQPGDENDTMSLDYCGCLGYCQNSPNVLIGDDHYVFDAEEESVAAQVKMGGTFHPGTE</sequence>
<organism evidence="1 2">
    <name type="scientific">Candidatus Magasanikbacteria bacterium CG10_big_fil_rev_8_21_14_0_10_43_6</name>
    <dbReference type="NCBI Taxonomy" id="1974650"/>
    <lineage>
        <taxon>Bacteria</taxon>
        <taxon>Candidatus Magasanikiibacteriota</taxon>
    </lineage>
</organism>
<dbReference type="Gene3D" id="3.40.30.10">
    <property type="entry name" value="Glutaredoxin"/>
    <property type="match status" value="1"/>
</dbReference>
<evidence type="ECO:0008006" key="3">
    <source>
        <dbReference type="Google" id="ProtNLM"/>
    </source>
</evidence>
<accession>A0A2M6W1K5</accession>
<dbReference type="SUPFAM" id="SSF52833">
    <property type="entry name" value="Thioredoxin-like"/>
    <property type="match status" value="1"/>
</dbReference>
<dbReference type="CDD" id="cd02980">
    <property type="entry name" value="TRX_Fd_family"/>
    <property type="match status" value="1"/>
</dbReference>
<protein>
    <recommendedName>
        <fullName evidence="3">(2Fe-2S) ferredoxin domain-containing protein</fullName>
    </recommendedName>
</protein>
<evidence type="ECO:0000313" key="1">
    <source>
        <dbReference type="EMBL" id="PIT86590.1"/>
    </source>
</evidence>
<dbReference type="Pfam" id="PF01257">
    <property type="entry name" value="2Fe-2S_thioredx"/>
    <property type="match status" value="1"/>
</dbReference>
<feature type="non-terminal residue" evidence="1">
    <location>
        <position position="90"/>
    </location>
</feature>
<proteinExistence type="predicted"/>
<name>A0A2M6W1K5_9BACT</name>
<dbReference type="EMBL" id="PFBZ01000100">
    <property type="protein sequence ID" value="PIT86590.1"/>
    <property type="molecule type" value="Genomic_DNA"/>
</dbReference>
<dbReference type="AlphaFoldDB" id="A0A2M6W1K5"/>
<dbReference type="InterPro" id="IPR036249">
    <property type="entry name" value="Thioredoxin-like_sf"/>
</dbReference>
<comment type="caution">
    <text evidence="1">The sequence shown here is derived from an EMBL/GenBank/DDBJ whole genome shotgun (WGS) entry which is preliminary data.</text>
</comment>